<keyword evidence="4 9" id="KW-0812">Transmembrane</keyword>
<dbReference type="CDD" id="cd10322">
    <property type="entry name" value="SLC5sbd"/>
    <property type="match status" value="1"/>
</dbReference>
<feature type="transmembrane region" description="Helical" evidence="9">
    <location>
        <begin position="260"/>
        <end position="281"/>
    </location>
</feature>
<comment type="similarity">
    <text evidence="2 8">Belongs to the sodium:solute symporter (SSF) (TC 2.A.21) family.</text>
</comment>
<feature type="transmembrane region" description="Helical" evidence="9">
    <location>
        <begin position="308"/>
        <end position="332"/>
    </location>
</feature>
<keyword evidence="11" id="KW-1185">Reference proteome</keyword>
<feature type="transmembrane region" description="Helical" evidence="9">
    <location>
        <begin position="6"/>
        <end position="26"/>
    </location>
</feature>
<name>A0A3A6TFZ9_9GAMM</name>
<feature type="transmembrane region" description="Helical" evidence="9">
    <location>
        <begin position="180"/>
        <end position="204"/>
    </location>
</feature>
<sequence length="460" mass="49500">MLDITIIGCFFFINILIGIYGSRNITTFSEYSVWKRSFGSFTLCATVTASFLGGGYIMGNAAKAYSIGLVYAFGLLGFSLKELLVGWFIAPRMQQYNDCHSVGDIIGRHYGHKAKLITGIFSLLVCIGILGSQVSAIGAMFSLFFNLKPELGILIGFSVIVFYSSIAGMRGVVYTDTFQFFLIIIGIPLILIFAINSLGGWRLVVETVPVSKLNPFISSSGCWHFVAIFLTFLFGEVLVPPYVQRLFMAKSIQQTKIATVIASCISAPIFLMAGLIGIVAFTMNSNIDPNASIPYVINQAMPSGVKGLVIAGIISVIMSSASSFLNAGSIAFTQDILPFIFANQDHNQHQKLGIVRCVSVILGLGAMGIAMSVDSILDILIYSYSVWTPVLVVPLIAAIFGRKLSVQGFYYCGVTGVVTTIAANLFLTADSVLSANVLGVLGSFIMLLISLKFYGNSLGI</sequence>
<feature type="transmembrane region" description="Helical" evidence="9">
    <location>
        <begin position="216"/>
        <end position="239"/>
    </location>
</feature>
<dbReference type="InterPro" id="IPR001734">
    <property type="entry name" value="Na/solute_symporter"/>
</dbReference>
<feature type="transmembrane region" description="Helical" evidence="9">
    <location>
        <begin position="38"/>
        <end position="58"/>
    </location>
</feature>
<keyword evidence="3" id="KW-0813">Transport</keyword>
<evidence type="ECO:0000256" key="8">
    <source>
        <dbReference type="RuleBase" id="RU362091"/>
    </source>
</evidence>
<keyword evidence="6 9" id="KW-1133">Transmembrane helix</keyword>
<comment type="subcellular location">
    <subcellularLocation>
        <location evidence="1">Membrane</location>
        <topology evidence="1">Multi-pass membrane protein</topology>
    </subcellularLocation>
</comment>
<keyword evidence="5" id="KW-0769">Symport</keyword>
<evidence type="ECO:0000256" key="6">
    <source>
        <dbReference type="ARBA" id="ARBA00022989"/>
    </source>
</evidence>
<dbReference type="EMBL" id="QYYH01000126">
    <property type="protein sequence ID" value="RJY07288.1"/>
    <property type="molecule type" value="Genomic_DNA"/>
</dbReference>
<evidence type="ECO:0000313" key="11">
    <source>
        <dbReference type="Proteomes" id="UP000273022"/>
    </source>
</evidence>
<feature type="transmembrane region" description="Helical" evidence="9">
    <location>
        <begin position="379"/>
        <end position="401"/>
    </location>
</feature>
<dbReference type="PANTHER" id="PTHR48086">
    <property type="entry name" value="SODIUM/PROLINE SYMPORTER-RELATED"/>
    <property type="match status" value="1"/>
</dbReference>
<dbReference type="GO" id="GO:0015293">
    <property type="term" value="F:symporter activity"/>
    <property type="evidence" value="ECO:0007669"/>
    <property type="project" value="UniProtKB-KW"/>
</dbReference>
<accession>A0A3A6TFZ9</accession>
<evidence type="ECO:0000256" key="7">
    <source>
        <dbReference type="ARBA" id="ARBA00023136"/>
    </source>
</evidence>
<comment type="caution">
    <text evidence="10">The sequence shown here is derived from an EMBL/GenBank/DDBJ whole genome shotgun (WGS) entry which is preliminary data.</text>
</comment>
<protein>
    <submittedName>
        <fullName evidence="10">Sodium:solute symporter family protein</fullName>
    </submittedName>
</protein>
<dbReference type="AlphaFoldDB" id="A0A3A6TFZ9"/>
<feature type="transmembrane region" description="Helical" evidence="9">
    <location>
        <begin position="151"/>
        <end position="173"/>
    </location>
</feature>
<dbReference type="OrthoDB" id="9789704at2"/>
<evidence type="ECO:0000256" key="4">
    <source>
        <dbReference type="ARBA" id="ARBA00022692"/>
    </source>
</evidence>
<feature type="transmembrane region" description="Helical" evidence="9">
    <location>
        <begin position="353"/>
        <end position="373"/>
    </location>
</feature>
<organism evidence="10 11">
    <name type="scientific">Parashewanella spongiae</name>
    <dbReference type="NCBI Taxonomy" id="342950"/>
    <lineage>
        <taxon>Bacteria</taxon>
        <taxon>Pseudomonadati</taxon>
        <taxon>Pseudomonadota</taxon>
        <taxon>Gammaproteobacteria</taxon>
        <taxon>Alteromonadales</taxon>
        <taxon>Shewanellaceae</taxon>
        <taxon>Parashewanella</taxon>
    </lineage>
</organism>
<dbReference type="PROSITE" id="PS50283">
    <property type="entry name" value="NA_SOLUT_SYMP_3"/>
    <property type="match status" value="1"/>
</dbReference>
<dbReference type="RefSeq" id="WP_121854649.1">
    <property type="nucleotide sequence ID" value="NZ_CP037952.1"/>
</dbReference>
<evidence type="ECO:0000256" key="2">
    <source>
        <dbReference type="ARBA" id="ARBA00006434"/>
    </source>
</evidence>
<evidence type="ECO:0000313" key="10">
    <source>
        <dbReference type="EMBL" id="RJY07288.1"/>
    </source>
</evidence>
<dbReference type="Proteomes" id="UP000273022">
    <property type="component" value="Unassembled WGS sequence"/>
</dbReference>
<dbReference type="InterPro" id="IPR050277">
    <property type="entry name" value="Sodium:Solute_Symporter"/>
</dbReference>
<evidence type="ECO:0000256" key="5">
    <source>
        <dbReference type="ARBA" id="ARBA00022847"/>
    </source>
</evidence>
<proteinExistence type="inferred from homology"/>
<feature type="transmembrane region" description="Helical" evidence="9">
    <location>
        <begin position="64"/>
        <end position="90"/>
    </location>
</feature>
<dbReference type="InterPro" id="IPR038377">
    <property type="entry name" value="Na/Glc_symporter_sf"/>
</dbReference>
<dbReference type="Pfam" id="PF00474">
    <property type="entry name" value="SSF"/>
    <property type="match status" value="1"/>
</dbReference>
<dbReference type="PANTHER" id="PTHR48086:SF7">
    <property type="entry name" value="SODIUM-SOLUTE SYMPORTER-RELATED"/>
    <property type="match status" value="1"/>
</dbReference>
<feature type="transmembrane region" description="Helical" evidence="9">
    <location>
        <begin position="408"/>
        <end position="427"/>
    </location>
</feature>
<keyword evidence="7 9" id="KW-0472">Membrane</keyword>
<dbReference type="Gene3D" id="1.20.1730.10">
    <property type="entry name" value="Sodium/glucose cotransporter"/>
    <property type="match status" value="1"/>
</dbReference>
<evidence type="ECO:0000256" key="1">
    <source>
        <dbReference type="ARBA" id="ARBA00004141"/>
    </source>
</evidence>
<feature type="transmembrane region" description="Helical" evidence="9">
    <location>
        <begin position="116"/>
        <end position="145"/>
    </location>
</feature>
<evidence type="ECO:0000256" key="9">
    <source>
        <dbReference type="SAM" id="Phobius"/>
    </source>
</evidence>
<reference evidence="10 11" key="1">
    <citation type="submission" date="2018-09" db="EMBL/GenBank/DDBJ databases">
        <title>Phylogeny of the Shewanellaceae, and recommendation for two new genera, Pseudoshewanella and Parashewanella.</title>
        <authorList>
            <person name="Wang G."/>
        </authorList>
    </citation>
    <scope>NUCLEOTIDE SEQUENCE [LARGE SCALE GENOMIC DNA]</scope>
    <source>
        <strain evidence="10 11">KCTC 22492</strain>
    </source>
</reference>
<feature type="transmembrane region" description="Helical" evidence="9">
    <location>
        <begin position="433"/>
        <end position="454"/>
    </location>
</feature>
<evidence type="ECO:0000256" key="3">
    <source>
        <dbReference type="ARBA" id="ARBA00022448"/>
    </source>
</evidence>
<gene>
    <name evidence="10" type="ORF">D5R81_16110</name>
</gene>
<dbReference type="GO" id="GO:0005886">
    <property type="term" value="C:plasma membrane"/>
    <property type="evidence" value="ECO:0007669"/>
    <property type="project" value="TreeGrafter"/>
</dbReference>